<keyword evidence="10" id="KW-1185">Reference proteome</keyword>
<feature type="signal peptide" evidence="6">
    <location>
        <begin position="1"/>
        <end position="19"/>
    </location>
</feature>
<dbReference type="Gene3D" id="1.25.40.390">
    <property type="match status" value="1"/>
</dbReference>
<evidence type="ECO:0000259" key="7">
    <source>
        <dbReference type="Pfam" id="PF07980"/>
    </source>
</evidence>
<dbReference type="AlphaFoldDB" id="A0AAP2DN35"/>
<feature type="chain" id="PRO_5043043460" evidence="6">
    <location>
        <begin position="20"/>
        <end position="577"/>
    </location>
</feature>
<proteinExistence type="inferred from homology"/>
<keyword evidence="3 6" id="KW-0732">Signal</keyword>
<comment type="similarity">
    <text evidence="2">Belongs to the SusD family.</text>
</comment>
<protein>
    <submittedName>
        <fullName evidence="9">RagB/SusD family nutrient uptake outer membrane protein</fullName>
    </submittedName>
</protein>
<evidence type="ECO:0000256" key="2">
    <source>
        <dbReference type="ARBA" id="ARBA00006275"/>
    </source>
</evidence>
<keyword evidence="5" id="KW-0998">Cell outer membrane</keyword>
<accession>A0AAP2DN35</accession>
<dbReference type="SUPFAM" id="SSF48452">
    <property type="entry name" value="TPR-like"/>
    <property type="match status" value="1"/>
</dbReference>
<dbReference type="EMBL" id="JAHESF010000025">
    <property type="protein sequence ID" value="MBT1699406.1"/>
    <property type="molecule type" value="Genomic_DNA"/>
</dbReference>
<organism evidence="9 10">
    <name type="scientific">Chryseosolibacter histidini</name>
    <dbReference type="NCBI Taxonomy" id="2782349"/>
    <lineage>
        <taxon>Bacteria</taxon>
        <taxon>Pseudomonadati</taxon>
        <taxon>Bacteroidota</taxon>
        <taxon>Cytophagia</taxon>
        <taxon>Cytophagales</taxon>
        <taxon>Chryseotaleaceae</taxon>
        <taxon>Chryseosolibacter</taxon>
    </lineage>
</organism>
<reference evidence="9 10" key="1">
    <citation type="submission" date="2021-05" db="EMBL/GenBank/DDBJ databases">
        <title>A Polyphasic approach of four new species of the genus Ohtaekwangia: Ohtaekwangia histidinii sp. nov., Ohtaekwangia cretensis sp. nov., Ohtaekwangia indiensis sp. nov., Ohtaekwangia reichenbachii sp. nov. from diverse environment.</title>
        <authorList>
            <person name="Octaviana S."/>
        </authorList>
    </citation>
    <scope>NUCLEOTIDE SEQUENCE [LARGE SCALE GENOMIC DNA]</scope>
    <source>
        <strain evidence="9 10">PWU4</strain>
    </source>
</reference>
<dbReference type="InterPro" id="IPR033985">
    <property type="entry name" value="SusD-like_N"/>
</dbReference>
<dbReference type="InterPro" id="IPR011990">
    <property type="entry name" value="TPR-like_helical_dom_sf"/>
</dbReference>
<evidence type="ECO:0000256" key="6">
    <source>
        <dbReference type="SAM" id="SignalP"/>
    </source>
</evidence>
<keyword evidence="4" id="KW-0472">Membrane</keyword>
<feature type="domain" description="SusD-like N-terminal" evidence="8">
    <location>
        <begin position="87"/>
        <end position="222"/>
    </location>
</feature>
<evidence type="ECO:0000259" key="8">
    <source>
        <dbReference type="Pfam" id="PF14322"/>
    </source>
</evidence>
<dbReference type="RefSeq" id="WP_254167330.1">
    <property type="nucleotide sequence ID" value="NZ_JAHESF010000025.1"/>
</dbReference>
<evidence type="ECO:0000256" key="1">
    <source>
        <dbReference type="ARBA" id="ARBA00004442"/>
    </source>
</evidence>
<evidence type="ECO:0000313" key="10">
    <source>
        <dbReference type="Proteomes" id="UP001319200"/>
    </source>
</evidence>
<evidence type="ECO:0000256" key="4">
    <source>
        <dbReference type="ARBA" id="ARBA00023136"/>
    </source>
</evidence>
<dbReference type="PROSITE" id="PS51257">
    <property type="entry name" value="PROKAR_LIPOPROTEIN"/>
    <property type="match status" value="1"/>
</dbReference>
<dbReference type="Pfam" id="PF07980">
    <property type="entry name" value="SusD_RagB"/>
    <property type="match status" value="1"/>
</dbReference>
<comment type="caution">
    <text evidence="9">The sequence shown here is derived from an EMBL/GenBank/DDBJ whole genome shotgun (WGS) entry which is preliminary data.</text>
</comment>
<dbReference type="InterPro" id="IPR012944">
    <property type="entry name" value="SusD_RagB_dom"/>
</dbReference>
<sequence length="577" mass="63774">MKKILIYLCVGLAASFATTGCDDKLTEEPKSVIAPDFFKTRQGFELGLAAAYAGSRRFWGDQDFFLNTVPGTDEFTYGRDLTGAGRDMSIYGSSYATNDSRVTGVWKQAYIFINTCNGLVDNAANITDLSDAQKTSMVAEARFLRANYYFILVQLFGDITLNRNFNLVPTTSAVRNSAAEVYDFIVEDLQTAIANLPAAPKDVLPGKASAAAARHLLAKVYLTRAGSKAAQADDYKNAHTLAVGLINDRAALGLGMLQDYGQVHKEGNERSTEVLWTVQHTTNLAYNGSEAQNSSAPDNMLNHLFVPVYQNSPGLQRSMDYGRPYCRVRPTPWLLNVAFQERVNDTRYSKTFQTLWISNLANDSRVPKWTQAEINSGYAPASQLGKAKFALGDTAVYMPGYEVSAAKIAATRYKLVPPSKYTLELFPTVVKYFDTKRVDINNPSIRPVIVYRLAETYLIAAEALLMDGRAADAVQYVNAVRARAAYPTGDPLKMQVQASDLTVDFILDERTRELCGENMRWLDLVRTGKLLTRVKADNPDAAPNIVAPKHLLRPIPQAQIDGVITGEPYLQNDGWLQ</sequence>
<dbReference type="Proteomes" id="UP001319200">
    <property type="component" value="Unassembled WGS sequence"/>
</dbReference>
<name>A0AAP2DN35_9BACT</name>
<feature type="domain" description="RagB/SusD" evidence="7">
    <location>
        <begin position="302"/>
        <end position="575"/>
    </location>
</feature>
<evidence type="ECO:0000256" key="5">
    <source>
        <dbReference type="ARBA" id="ARBA00023237"/>
    </source>
</evidence>
<dbReference type="CDD" id="cd08977">
    <property type="entry name" value="SusD"/>
    <property type="match status" value="1"/>
</dbReference>
<evidence type="ECO:0000313" key="9">
    <source>
        <dbReference type="EMBL" id="MBT1699406.1"/>
    </source>
</evidence>
<dbReference type="Pfam" id="PF14322">
    <property type="entry name" value="SusD-like_3"/>
    <property type="match status" value="1"/>
</dbReference>
<comment type="subcellular location">
    <subcellularLocation>
        <location evidence="1">Cell outer membrane</location>
    </subcellularLocation>
</comment>
<evidence type="ECO:0000256" key="3">
    <source>
        <dbReference type="ARBA" id="ARBA00022729"/>
    </source>
</evidence>
<gene>
    <name evidence="9" type="ORF">KK083_21090</name>
</gene>
<dbReference type="GO" id="GO:0009279">
    <property type="term" value="C:cell outer membrane"/>
    <property type="evidence" value="ECO:0007669"/>
    <property type="project" value="UniProtKB-SubCell"/>
</dbReference>